<name>A0A8S5NQY2_9CAUD</name>
<sequence>MHHVLYVLVTNKLATYYELVHKYNIWEVIDLYDICMTSLYNRYVLLENKKQ</sequence>
<accession>A0A8S5NQY2</accession>
<reference evidence="1" key="1">
    <citation type="journal article" date="2021" name="Proc. Natl. Acad. Sci. U.S.A.">
        <title>A Catalog of Tens of Thousands of Viruses from Human Metagenomes Reveals Hidden Associations with Chronic Diseases.</title>
        <authorList>
            <person name="Tisza M.J."/>
            <person name="Buck C.B."/>
        </authorList>
    </citation>
    <scope>NUCLEOTIDE SEQUENCE</scope>
    <source>
        <strain evidence="1">Ctj3P51</strain>
    </source>
</reference>
<dbReference type="EMBL" id="BK015217">
    <property type="protein sequence ID" value="DAD96451.1"/>
    <property type="molecule type" value="Genomic_DNA"/>
</dbReference>
<protein>
    <submittedName>
        <fullName evidence="1">Uncharacterized protein</fullName>
    </submittedName>
</protein>
<organism evidence="1">
    <name type="scientific">Myoviridae sp. ctj3P51</name>
    <dbReference type="NCBI Taxonomy" id="2826687"/>
    <lineage>
        <taxon>Viruses</taxon>
        <taxon>Duplodnaviria</taxon>
        <taxon>Heunggongvirae</taxon>
        <taxon>Uroviricota</taxon>
        <taxon>Caudoviricetes</taxon>
    </lineage>
</organism>
<proteinExistence type="predicted"/>
<evidence type="ECO:0000313" key="1">
    <source>
        <dbReference type="EMBL" id="DAD96451.1"/>
    </source>
</evidence>